<dbReference type="PANTHER" id="PTHR42981:SF2">
    <property type="entry name" value="PYRUVATE DEHYDROGENASE [UBIQUINONE]"/>
    <property type="match status" value="1"/>
</dbReference>
<dbReference type="Pfam" id="PF02776">
    <property type="entry name" value="TPP_enzyme_N"/>
    <property type="match status" value="1"/>
</dbReference>
<dbReference type="InterPro" id="IPR011766">
    <property type="entry name" value="TPP_enzyme_TPP-bd"/>
</dbReference>
<dbReference type="Gene3D" id="3.40.50.1220">
    <property type="entry name" value="TPP-binding domain"/>
    <property type="match status" value="1"/>
</dbReference>
<keyword evidence="9" id="KW-1185">Reference proteome</keyword>
<organism evidence="8 9">
    <name type="scientific">Frondihabitans cladoniiphilus</name>
    <dbReference type="NCBI Taxonomy" id="715785"/>
    <lineage>
        <taxon>Bacteria</taxon>
        <taxon>Bacillati</taxon>
        <taxon>Actinomycetota</taxon>
        <taxon>Actinomycetes</taxon>
        <taxon>Micrococcales</taxon>
        <taxon>Microbacteriaceae</taxon>
        <taxon>Frondihabitans</taxon>
    </lineage>
</organism>
<dbReference type="PANTHER" id="PTHR42981">
    <property type="entry name" value="PYRUVATE DEHYDROGENASE [UBIQUINONE]"/>
    <property type="match status" value="1"/>
</dbReference>
<sequence>MTTVSEFVIQRIKDWGVSRVFGFPGDGIGEFDGALGKTERDGTGIEYVRPTHEEICSLMATAHAKFTGEVGVCVATSSPGAFHMINGLYDAQMDNQPVVAIVGQQGLASIGTFTQQTSDLERVFADVACYVETVTTPEQVQAVVDTAFRTAILRKQPAVVILPHDVQGMKFDGPPVAHWVSRSSGAAPSTRIVPEASVVRRMADIINAGEKVTFLVGAGAQGSTDVVLEAAKRAGAGIITALRGKDVISADVPFHTQQVGLLGSLPSLHQIQRCDTIVLLGTNYPYGEYLPKDGQARGVQVDLKPESMGIRYPTELNVWGDVGATLEAVLPLLTQKTDLSWQEGIADEMRGWEDEMRKQAEIVYDDGVNPRRVIQAVNDHLPEGVTVTADAGTTADWYGHHIRLKRGMRGDMSGRLATMLAAMPYAVAAKFARPDRPVVCTIGDGAFQMLGMNELITVKKYQKQWANKQFVVVIMHNDDLGQVSWEMRTEDGNPMWRGSQDVETMDYAGYAELLGFRGIQVHSDDEVEAAVTAAFAFDGLTVIDAYVSRNVPPLPPHITAEYAINTAKALLKGDPVELDVVKDTAQAFASETLDRVKGALHLGGDRHDDTRHDDTKHDDTKHVGTDEK</sequence>
<evidence type="ECO:0000256" key="3">
    <source>
        <dbReference type="RuleBase" id="RU362132"/>
    </source>
</evidence>
<dbReference type="Pfam" id="PF02775">
    <property type="entry name" value="TPP_enzyme_C"/>
    <property type="match status" value="1"/>
</dbReference>
<dbReference type="Pfam" id="PF00205">
    <property type="entry name" value="TPP_enzyme_M"/>
    <property type="match status" value="1"/>
</dbReference>
<dbReference type="NCBIfam" id="NF006129">
    <property type="entry name" value="PRK08273.1"/>
    <property type="match status" value="1"/>
</dbReference>
<dbReference type="Gene3D" id="3.40.50.970">
    <property type="match status" value="2"/>
</dbReference>
<feature type="domain" description="Thiamine pyrophosphate enzyme N-terminal TPP-binding" evidence="7">
    <location>
        <begin position="3"/>
        <end position="117"/>
    </location>
</feature>
<evidence type="ECO:0000259" key="6">
    <source>
        <dbReference type="Pfam" id="PF02775"/>
    </source>
</evidence>
<protein>
    <submittedName>
        <fullName evidence="8">Thiamine pyrophosphate-requiring protein</fullName>
    </submittedName>
</protein>
<reference evidence="9" key="1">
    <citation type="journal article" date="2019" name="Int. J. Syst. Evol. Microbiol.">
        <title>The Global Catalogue of Microorganisms (GCM) 10K type strain sequencing project: providing services to taxonomists for standard genome sequencing and annotation.</title>
        <authorList>
            <consortium name="The Broad Institute Genomics Platform"/>
            <consortium name="The Broad Institute Genome Sequencing Center for Infectious Disease"/>
            <person name="Wu L."/>
            <person name="Ma J."/>
        </authorList>
    </citation>
    <scope>NUCLEOTIDE SEQUENCE [LARGE SCALE GENOMIC DNA]</scope>
    <source>
        <strain evidence="9">JCM 18956</strain>
    </source>
</reference>
<gene>
    <name evidence="8" type="ORF">GCM10025780_02000</name>
</gene>
<dbReference type="SUPFAM" id="SSF52518">
    <property type="entry name" value="Thiamin diphosphate-binding fold (THDP-binding)"/>
    <property type="match status" value="2"/>
</dbReference>
<evidence type="ECO:0000256" key="1">
    <source>
        <dbReference type="ARBA" id="ARBA00007812"/>
    </source>
</evidence>
<dbReference type="CDD" id="cd07039">
    <property type="entry name" value="TPP_PYR_POX"/>
    <property type="match status" value="1"/>
</dbReference>
<evidence type="ECO:0000256" key="2">
    <source>
        <dbReference type="ARBA" id="ARBA00023052"/>
    </source>
</evidence>
<comment type="similarity">
    <text evidence="1 3">Belongs to the TPP enzyme family.</text>
</comment>
<feature type="domain" description="Thiamine pyrophosphate enzyme TPP-binding" evidence="6">
    <location>
        <begin position="390"/>
        <end position="544"/>
    </location>
</feature>
<dbReference type="EMBL" id="BAABLM010000001">
    <property type="protein sequence ID" value="GAA4664639.1"/>
    <property type="molecule type" value="Genomic_DNA"/>
</dbReference>
<dbReference type="SUPFAM" id="SSF52467">
    <property type="entry name" value="DHS-like NAD/FAD-binding domain"/>
    <property type="match status" value="1"/>
</dbReference>
<proteinExistence type="inferred from homology"/>
<dbReference type="InterPro" id="IPR012000">
    <property type="entry name" value="Thiamin_PyroP_enz_cen_dom"/>
</dbReference>
<feature type="domain" description="Thiamine pyrophosphate enzyme central" evidence="5">
    <location>
        <begin position="199"/>
        <end position="328"/>
    </location>
</feature>
<dbReference type="Proteomes" id="UP001501295">
    <property type="component" value="Unassembled WGS sequence"/>
</dbReference>
<evidence type="ECO:0000256" key="4">
    <source>
        <dbReference type="SAM" id="MobiDB-lite"/>
    </source>
</evidence>
<feature type="region of interest" description="Disordered" evidence="4">
    <location>
        <begin position="601"/>
        <end position="628"/>
    </location>
</feature>
<keyword evidence="2 3" id="KW-0786">Thiamine pyrophosphate</keyword>
<dbReference type="InterPro" id="IPR029035">
    <property type="entry name" value="DHS-like_NAD/FAD-binding_dom"/>
</dbReference>
<dbReference type="RefSeq" id="WP_345372160.1">
    <property type="nucleotide sequence ID" value="NZ_BAABLM010000001.1"/>
</dbReference>
<evidence type="ECO:0000259" key="5">
    <source>
        <dbReference type="Pfam" id="PF00205"/>
    </source>
</evidence>
<evidence type="ECO:0000313" key="8">
    <source>
        <dbReference type="EMBL" id="GAA4664639.1"/>
    </source>
</evidence>
<comment type="caution">
    <text evidence="8">The sequence shown here is derived from an EMBL/GenBank/DDBJ whole genome shotgun (WGS) entry which is preliminary data.</text>
</comment>
<evidence type="ECO:0000259" key="7">
    <source>
        <dbReference type="Pfam" id="PF02776"/>
    </source>
</evidence>
<dbReference type="InterPro" id="IPR047210">
    <property type="entry name" value="TPP_PYR_POXB-like"/>
</dbReference>
<accession>A0ABP8VLE0</accession>
<evidence type="ECO:0000313" key="9">
    <source>
        <dbReference type="Proteomes" id="UP001501295"/>
    </source>
</evidence>
<dbReference type="InterPro" id="IPR047211">
    <property type="entry name" value="POXB-like"/>
</dbReference>
<dbReference type="InterPro" id="IPR012001">
    <property type="entry name" value="Thiamin_PyroP_enz_TPP-bd_dom"/>
</dbReference>
<name>A0ABP8VLE0_9MICO</name>
<dbReference type="InterPro" id="IPR029061">
    <property type="entry name" value="THDP-binding"/>
</dbReference>